<dbReference type="EMBL" id="WOAD01000001">
    <property type="protein sequence ID" value="MUI33520.1"/>
    <property type="molecule type" value="Genomic_DNA"/>
</dbReference>
<protein>
    <submittedName>
        <fullName evidence="1">Uncharacterized protein</fullName>
    </submittedName>
</protein>
<evidence type="ECO:0000313" key="2">
    <source>
        <dbReference type="Proteomes" id="UP000433532"/>
    </source>
</evidence>
<proteinExistence type="predicted"/>
<reference evidence="1 2" key="1">
    <citation type="submission" date="2019-11" db="EMBL/GenBank/DDBJ databases">
        <title>Genomes of ocular Pseudomonas aeruginosa isolates.</title>
        <authorList>
            <person name="Khan M."/>
            <person name="Rice S.A."/>
            <person name="Willcox M.D.P."/>
            <person name="Stapleton F."/>
        </authorList>
    </citation>
    <scope>NUCLEOTIDE SEQUENCE [LARGE SCALE GENOMIC DNA]</scope>
    <source>
        <strain evidence="1 2">PA221</strain>
    </source>
</reference>
<gene>
    <name evidence="1" type="ORF">GNQ48_00775</name>
</gene>
<comment type="caution">
    <text evidence="1">The sequence shown here is derived from an EMBL/GenBank/DDBJ whole genome shotgun (WGS) entry which is preliminary data.</text>
</comment>
<dbReference type="RefSeq" id="WP_003140016.1">
    <property type="nucleotide sequence ID" value="NZ_AP014651.1"/>
</dbReference>
<dbReference type="Proteomes" id="UP000433532">
    <property type="component" value="Unassembled WGS sequence"/>
</dbReference>
<accession>A0A0C6F637</accession>
<sequence>MRITMVKKVLATGEDCRKCKEVRQRLEQGGYLPRIHRTLVADERDPNSAGWMVAAQYGVETAPFFVVRHDDGREQVYTVFMSFLHEVLEPRAEQAADADREALARLAGRDNLDML</sequence>
<dbReference type="AlphaFoldDB" id="A0A0C6F637"/>
<evidence type="ECO:0000313" key="1">
    <source>
        <dbReference type="EMBL" id="MUI33520.1"/>
    </source>
</evidence>
<organism evidence="1 2">
    <name type="scientific">Pseudomonas aeruginosa</name>
    <dbReference type="NCBI Taxonomy" id="287"/>
    <lineage>
        <taxon>Bacteria</taxon>
        <taxon>Pseudomonadati</taxon>
        <taxon>Pseudomonadota</taxon>
        <taxon>Gammaproteobacteria</taxon>
        <taxon>Pseudomonadales</taxon>
        <taxon>Pseudomonadaceae</taxon>
        <taxon>Pseudomonas</taxon>
    </lineage>
</organism>
<name>A0A0C6F637_PSEAI</name>